<evidence type="ECO:0000256" key="2">
    <source>
        <dbReference type="ARBA" id="ARBA00022475"/>
    </source>
</evidence>
<feature type="domain" description="HAMP" evidence="13">
    <location>
        <begin position="325"/>
        <end position="377"/>
    </location>
</feature>
<dbReference type="RefSeq" id="WP_164464270.1">
    <property type="nucleotide sequence ID" value="NZ_JARRRY010000007.1"/>
</dbReference>
<dbReference type="PANTHER" id="PTHR34220:SF11">
    <property type="entry name" value="SENSOR PROTEIN KINASE HPTS"/>
    <property type="match status" value="1"/>
</dbReference>
<reference evidence="14 15" key="1">
    <citation type="submission" date="2023-04" db="EMBL/GenBank/DDBJ databases">
        <title>Ectobacillus antri isolated from activated sludge.</title>
        <authorList>
            <person name="Yan P."/>
            <person name="Liu X."/>
        </authorList>
    </citation>
    <scope>NUCLEOTIDE SEQUENCE [LARGE SCALE GENOMIC DNA]</scope>
    <source>
        <strain evidence="14 15">C18H</strain>
    </source>
</reference>
<keyword evidence="2" id="KW-1003">Cell membrane</keyword>
<dbReference type="InterPro" id="IPR010559">
    <property type="entry name" value="Sig_transdc_His_kin_internal"/>
</dbReference>
<dbReference type="Pfam" id="PF06580">
    <property type="entry name" value="His_kinase"/>
    <property type="match status" value="1"/>
</dbReference>
<sequence length="601" mass="69057">MFRSIRYKLIIFLLLATILPLGASIVITYIYTKQSITDRTISNAYDLLSKGKKDVETYFTDITNIPLTIYQNRQFIQILENGATSFIDENQPEIARSLLNIYSARSEIKQVHLYIHQDRDDYAVYNLKVSSRGKMQAVLENDYFRKLMVSDRYFLVEPTHVIRSYNNLSEISATQKVPVISFHHKLSDVMTDRFLGIVSIDIDLQRLQSIMERLYNKQTEEIYLLDPKGAMVYASESSEIGHPNETAWYKKLLTHRGHSFEWEDKSFKGVVVHTEMKGDFEGWQLVKRIPYSGLYRYPQEIALINIMIGGISLIVVVTMTVFISFRLTAPIKVLIASMKKVEQGDWKVDLPNLGNDELGLMGRHFTSMIDTINDLVVREYRLEIENKSNQLRVLQSQINPHFLYNALQSIGTLSLQSNAPEVYRLLTSLSSIMRYSMNMEDDVVPVSAELSHIESYLKLQKQRFGDRLSYEIEAEPDLLSSQMPKMSLQPIVENFFKHSFEDLEHIGVITVKVNRMNLDTKRIVIADNGKGVTEDELTRINLKLTQGMKLHEDRADSIGMKNIYDRLAMYYGSRAVMCIANREGGGFQVTLEIPISLEGEG</sequence>
<dbReference type="GO" id="GO:0004673">
    <property type="term" value="F:protein histidine kinase activity"/>
    <property type="evidence" value="ECO:0007669"/>
    <property type="project" value="UniProtKB-EC"/>
</dbReference>
<feature type="transmembrane region" description="Helical" evidence="12">
    <location>
        <begin position="302"/>
        <end position="325"/>
    </location>
</feature>
<evidence type="ECO:0000256" key="11">
    <source>
        <dbReference type="ARBA" id="ARBA00023136"/>
    </source>
</evidence>
<keyword evidence="7 14" id="KW-0418">Kinase</keyword>
<dbReference type="InterPro" id="IPR003594">
    <property type="entry name" value="HATPase_dom"/>
</dbReference>
<evidence type="ECO:0000256" key="7">
    <source>
        <dbReference type="ARBA" id="ARBA00022777"/>
    </source>
</evidence>
<evidence type="ECO:0000256" key="10">
    <source>
        <dbReference type="ARBA" id="ARBA00023012"/>
    </source>
</evidence>
<dbReference type="Pfam" id="PF00672">
    <property type="entry name" value="HAMP"/>
    <property type="match status" value="1"/>
</dbReference>
<gene>
    <name evidence="14" type="ORF">P6P90_10120</name>
</gene>
<evidence type="ECO:0000256" key="9">
    <source>
        <dbReference type="ARBA" id="ARBA00022989"/>
    </source>
</evidence>
<dbReference type="SUPFAM" id="SSF158472">
    <property type="entry name" value="HAMP domain-like"/>
    <property type="match status" value="1"/>
</dbReference>
<keyword evidence="10" id="KW-0902">Two-component regulatory system</keyword>
<evidence type="ECO:0000256" key="6">
    <source>
        <dbReference type="ARBA" id="ARBA00022741"/>
    </source>
</evidence>
<dbReference type="InterPro" id="IPR050640">
    <property type="entry name" value="Bact_2-comp_sensor_kinase"/>
</dbReference>
<dbReference type="SMART" id="SM00304">
    <property type="entry name" value="HAMP"/>
    <property type="match status" value="1"/>
</dbReference>
<evidence type="ECO:0000259" key="13">
    <source>
        <dbReference type="PROSITE" id="PS50885"/>
    </source>
</evidence>
<keyword evidence="9 12" id="KW-1133">Transmembrane helix</keyword>
<evidence type="ECO:0000256" key="8">
    <source>
        <dbReference type="ARBA" id="ARBA00022840"/>
    </source>
</evidence>
<dbReference type="InterPro" id="IPR003660">
    <property type="entry name" value="HAMP_dom"/>
</dbReference>
<evidence type="ECO:0000313" key="14">
    <source>
        <dbReference type="EMBL" id="MDG5754326.1"/>
    </source>
</evidence>
<evidence type="ECO:0000256" key="5">
    <source>
        <dbReference type="ARBA" id="ARBA00022692"/>
    </source>
</evidence>
<evidence type="ECO:0000256" key="4">
    <source>
        <dbReference type="ARBA" id="ARBA00022679"/>
    </source>
</evidence>
<evidence type="ECO:0000256" key="3">
    <source>
        <dbReference type="ARBA" id="ARBA00022553"/>
    </source>
</evidence>
<name>A0ABT6H7H4_9BACI</name>
<dbReference type="Gene3D" id="3.30.450.20">
    <property type="entry name" value="PAS domain"/>
    <property type="match status" value="1"/>
</dbReference>
<keyword evidence="4 14" id="KW-0808">Transferase</keyword>
<dbReference type="Gene3D" id="3.30.565.10">
    <property type="entry name" value="Histidine kinase-like ATPase, C-terminal domain"/>
    <property type="match status" value="1"/>
</dbReference>
<dbReference type="CDD" id="cd06225">
    <property type="entry name" value="HAMP"/>
    <property type="match status" value="1"/>
</dbReference>
<dbReference type="EC" id="2.7.13.3" evidence="14"/>
<protein>
    <submittedName>
        <fullName evidence="14">Sensor histidine kinase</fullName>
        <ecNumber evidence="14">2.7.13.3</ecNumber>
    </submittedName>
</protein>
<proteinExistence type="predicted"/>
<keyword evidence="11 12" id="KW-0472">Membrane</keyword>
<comment type="subcellular location">
    <subcellularLocation>
        <location evidence="1">Cell membrane</location>
        <topology evidence="1">Multi-pass membrane protein</topology>
    </subcellularLocation>
</comment>
<dbReference type="Gene3D" id="6.10.340.10">
    <property type="match status" value="1"/>
</dbReference>
<dbReference type="Proteomes" id="UP001218246">
    <property type="component" value="Unassembled WGS sequence"/>
</dbReference>
<keyword evidence="8" id="KW-0067">ATP-binding</keyword>
<organism evidence="14 15">
    <name type="scientific">Ectobacillus antri</name>
    <dbReference type="NCBI Taxonomy" id="2486280"/>
    <lineage>
        <taxon>Bacteria</taxon>
        <taxon>Bacillati</taxon>
        <taxon>Bacillota</taxon>
        <taxon>Bacilli</taxon>
        <taxon>Bacillales</taxon>
        <taxon>Bacillaceae</taxon>
        <taxon>Ectobacillus</taxon>
    </lineage>
</organism>
<keyword evidence="6" id="KW-0547">Nucleotide-binding</keyword>
<keyword evidence="3" id="KW-0597">Phosphoprotein</keyword>
<dbReference type="PANTHER" id="PTHR34220">
    <property type="entry name" value="SENSOR HISTIDINE KINASE YPDA"/>
    <property type="match status" value="1"/>
</dbReference>
<dbReference type="EMBL" id="JARULN010000008">
    <property type="protein sequence ID" value="MDG5754326.1"/>
    <property type="molecule type" value="Genomic_DNA"/>
</dbReference>
<comment type="caution">
    <text evidence="14">The sequence shown here is derived from an EMBL/GenBank/DDBJ whole genome shotgun (WGS) entry which is preliminary data.</text>
</comment>
<dbReference type="PROSITE" id="PS50885">
    <property type="entry name" value="HAMP"/>
    <property type="match status" value="1"/>
</dbReference>
<dbReference type="InterPro" id="IPR036890">
    <property type="entry name" value="HATPase_C_sf"/>
</dbReference>
<evidence type="ECO:0000313" key="15">
    <source>
        <dbReference type="Proteomes" id="UP001218246"/>
    </source>
</evidence>
<dbReference type="SUPFAM" id="SSF55874">
    <property type="entry name" value="ATPase domain of HSP90 chaperone/DNA topoisomerase II/histidine kinase"/>
    <property type="match status" value="1"/>
</dbReference>
<dbReference type="Pfam" id="PF02518">
    <property type="entry name" value="HATPase_c"/>
    <property type="match status" value="1"/>
</dbReference>
<keyword evidence="15" id="KW-1185">Reference proteome</keyword>
<evidence type="ECO:0000256" key="1">
    <source>
        <dbReference type="ARBA" id="ARBA00004651"/>
    </source>
</evidence>
<evidence type="ECO:0000256" key="12">
    <source>
        <dbReference type="SAM" id="Phobius"/>
    </source>
</evidence>
<accession>A0ABT6H7H4</accession>
<keyword evidence="5 12" id="KW-0812">Transmembrane</keyword>